<keyword evidence="7" id="KW-0325">Glycoprotein</keyword>
<dbReference type="EMBL" id="JAYMYS010000005">
    <property type="protein sequence ID" value="KAK7392699.1"/>
    <property type="molecule type" value="Genomic_DNA"/>
</dbReference>
<evidence type="ECO:0000256" key="6">
    <source>
        <dbReference type="ARBA" id="ARBA00023136"/>
    </source>
</evidence>
<dbReference type="GO" id="GO:0005524">
    <property type="term" value="F:ATP binding"/>
    <property type="evidence" value="ECO:0007669"/>
    <property type="project" value="UniProtKB-UniRule"/>
</dbReference>
<proteinExistence type="predicted"/>
<evidence type="ECO:0000313" key="11">
    <source>
        <dbReference type="Proteomes" id="UP001386955"/>
    </source>
</evidence>
<feature type="binding site" evidence="8">
    <location>
        <position position="31"/>
    </location>
    <ligand>
        <name>ATP</name>
        <dbReference type="ChEBI" id="CHEBI:30616"/>
    </ligand>
</feature>
<dbReference type="PROSITE" id="PS00107">
    <property type="entry name" value="PROTEIN_KINASE_ATP"/>
    <property type="match status" value="1"/>
</dbReference>
<evidence type="ECO:0000256" key="1">
    <source>
        <dbReference type="ARBA" id="ARBA00004479"/>
    </source>
</evidence>
<dbReference type="InterPro" id="IPR000719">
    <property type="entry name" value="Prot_kinase_dom"/>
</dbReference>
<keyword evidence="2" id="KW-0418">Kinase</keyword>
<dbReference type="InterPro" id="IPR001245">
    <property type="entry name" value="Ser-Thr/Tyr_kinase_cat_dom"/>
</dbReference>
<evidence type="ECO:0000256" key="5">
    <source>
        <dbReference type="ARBA" id="ARBA00022989"/>
    </source>
</evidence>
<evidence type="ECO:0000313" key="10">
    <source>
        <dbReference type="EMBL" id="KAK7392699.1"/>
    </source>
</evidence>
<organism evidence="10 11">
    <name type="scientific">Psophocarpus tetragonolobus</name>
    <name type="common">Winged bean</name>
    <name type="synonym">Dolichos tetragonolobus</name>
    <dbReference type="NCBI Taxonomy" id="3891"/>
    <lineage>
        <taxon>Eukaryota</taxon>
        <taxon>Viridiplantae</taxon>
        <taxon>Streptophyta</taxon>
        <taxon>Embryophyta</taxon>
        <taxon>Tracheophyta</taxon>
        <taxon>Spermatophyta</taxon>
        <taxon>Magnoliopsida</taxon>
        <taxon>eudicotyledons</taxon>
        <taxon>Gunneridae</taxon>
        <taxon>Pentapetalae</taxon>
        <taxon>rosids</taxon>
        <taxon>fabids</taxon>
        <taxon>Fabales</taxon>
        <taxon>Fabaceae</taxon>
        <taxon>Papilionoideae</taxon>
        <taxon>50 kb inversion clade</taxon>
        <taxon>NPAAA clade</taxon>
        <taxon>indigoferoid/millettioid clade</taxon>
        <taxon>Phaseoleae</taxon>
        <taxon>Psophocarpus</taxon>
    </lineage>
</organism>
<comment type="caution">
    <text evidence="10">The sequence shown here is derived from an EMBL/GenBank/DDBJ whole genome shotgun (WGS) entry which is preliminary data.</text>
</comment>
<feature type="domain" description="Protein kinase" evidence="9">
    <location>
        <begin position="3"/>
        <end position="261"/>
    </location>
</feature>
<dbReference type="AlphaFoldDB" id="A0AAN9SC80"/>
<keyword evidence="3" id="KW-0812">Transmembrane</keyword>
<evidence type="ECO:0000256" key="8">
    <source>
        <dbReference type="PROSITE-ProRule" id="PRU10141"/>
    </source>
</evidence>
<dbReference type="PROSITE" id="PS50011">
    <property type="entry name" value="PROTEIN_KINASE_DOM"/>
    <property type="match status" value="1"/>
</dbReference>
<dbReference type="InterPro" id="IPR011009">
    <property type="entry name" value="Kinase-like_dom_sf"/>
</dbReference>
<keyword evidence="6" id="KW-0472">Membrane</keyword>
<keyword evidence="8" id="KW-0547">Nucleotide-binding</keyword>
<dbReference type="InterPro" id="IPR045874">
    <property type="entry name" value="LRK10/LRL21-25-like"/>
</dbReference>
<evidence type="ECO:0000256" key="2">
    <source>
        <dbReference type="ARBA" id="ARBA00022527"/>
    </source>
</evidence>
<dbReference type="Pfam" id="PF07714">
    <property type="entry name" value="PK_Tyr_Ser-Thr"/>
    <property type="match status" value="1"/>
</dbReference>
<sequence>MSKGFKVILGRGGFGSVYKGKLRSGSNVAIKMLTKSKANGQDFISEVTTIGRIHHTNVVPLIGYCVEGKKHALVYEYMSNGSLDKYIFSKEGSALLSYEKIYEISLRVARGIAYLHQDFGLAKLPPVKDRSLVLPEAIGTLGYIALELFYKNIGGVSYKVDVYSFGKLLMKMASGRRNSDPIAEHSSQQYFPSWIYDQFKEEQDIELENRSEKVKILVKKMFIVSLWCIQLKPNDCPSIEKVVEMLEGEIERLQMPPKPIFCRQETI</sequence>
<keyword evidence="4" id="KW-0732">Signal</keyword>
<dbReference type="Gene3D" id="1.10.510.10">
    <property type="entry name" value="Transferase(Phosphotransferase) domain 1"/>
    <property type="match status" value="2"/>
</dbReference>
<accession>A0AAN9SC80</accession>
<dbReference type="SUPFAM" id="SSF56112">
    <property type="entry name" value="Protein kinase-like (PK-like)"/>
    <property type="match status" value="1"/>
</dbReference>
<dbReference type="Proteomes" id="UP001386955">
    <property type="component" value="Unassembled WGS sequence"/>
</dbReference>
<dbReference type="PIRSF" id="PIRSF000654">
    <property type="entry name" value="Integrin-linked_kinase"/>
    <property type="match status" value="1"/>
</dbReference>
<keyword evidence="2" id="KW-0723">Serine/threonine-protein kinase</keyword>
<dbReference type="GO" id="GO:0016020">
    <property type="term" value="C:membrane"/>
    <property type="evidence" value="ECO:0007669"/>
    <property type="project" value="UniProtKB-SubCell"/>
</dbReference>
<dbReference type="GO" id="GO:0004674">
    <property type="term" value="F:protein serine/threonine kinase activity"/>
    <property type="evidence" value="ECO:0007669"/>
    <property type="project" value="UniProtKB-KW"/>
</dbReference>
<reference evidence="10 11" key="1">
    <citation type="submission" date="2024-01" db="EMBL/GenBank/DDBJ databases">
        <title>The genomes of 5 underutilized Papilionoideae crops provide insights into root nodulation and disease resistanc.</title>
        <authorList>
            <person name="Jiang F."/>
        </authorList>
    </citation>
    <scope>NUCLEOTIDE SEQUENCE [LARGE SCALE GENOMIC DNA]</scope>
    <source>
        <strain evidence="10">DUOXIRENSHENG_FW03</strain>
        <tissue evidence="10">Leaves</tissue>
    </source>
</reference>
<dbReference type="PANTHER" id="PTHR27009">
    <property type="entry name" value="RUST RESISTANCE KINASE LR10-RELATED"/>
    <property type="match status" value="1"/>
</dbReference>
<evidence type="ECO:0000256" key="7">
    <source>
        <dbReference type="ARBA" id="ARBA00023180"/>
    </source>
</evidence>
<dbReference type="InterPro" id="IPR017441">
    <property type="entry name" value="Protein_kinase_ATP_BS"/>
</dbReference>
<keyword evidence="8" id="KW-0067">ATP-binding</keyword>
<evidence type="ECO:0000256" key="3">
    <source>
        <dbReference type="ARBA" id="ARBA00022692"/>
    </source>
</evidence>
<evidence type="ECO:0000256" key="4">
    <source>
        <dbReference type="ARBA" id="ARBA00022729"/>
    </source>
</evidence>
<keyword evidence="5" id="KW-1133">Transmembrane helix</keyword>
<keyword evidence="11" id="KW-1185">Reference proteome</keyword>
<gene>
    <name evidence="10" type="ORF">VNO78_21143</name>
</gene>
<name>A0AAN9SC80_PSOTE</name>
<keyword evidence="2" id="KW-0808">Transferase</keyword>
<comment type="subcellular location">
    <subcellularLocation>
        <location evidence="1">Membrane</location>
        <topology evidence="1">Single-pass type I membrane protein</topology>
    </subcellularLocation>
</comment>
<protein>
    <recommendedName>
        <fullName evidence="9">Protein kinase domain-containing protein</fullName>
    </recommendedName>
</protein>
<evidence type="ECO:0000259" key="9">
    <source>
        <dbReference type="PROSITE" id="PS50011"/>
    </source>
</evidence>